<proteinExistence type="predicted"/>
<evidence type="ECO:0000313" key="2">
    <source>
        <dbReference type="Proteomes" id="UP000256337"/>
    </source>
</evidence>
<comment type="caution">
    <text evidence="1">The sequence shown here is derived from an EMBL/GenBank/DDBJ whole genome shotgun (WGS) entry which is preliminary data.</text>
</comment>
<protein>
    <submittedName>
        <fullName evidence="1">Uncharacterized protein</fullName>
    </submittedName>
</protein>
<dbReference type="RefSeq" id="WP_115856363.1">
    <property type="nucleotide sequence ID" value="NZ_CAJUZR010000050.1"/>
</dbReference>
<reference evidence="1 2" key="1">
    <citation type="journal article" date="2018" name="Vet. Microbiol.">
        <title>Characterisation of Staphylococcus felis isolated from cats using whole genome sequencing.</title>
        <authorList>
            <person name="Worthing K."/>
            <person name="Pang S."/>
            <person name="Trott D.J."/>
            <person name="Abraham S."/>
            <person name="Coombs G.W."/>
            <person name="Jordan D."/>
            <person name="McIntyre L."/>
            <person name="Davies M.R."/>
            <person name="Norris J."/>
        </authorList>
    </citation>
    <scope>NUCLEOTIDE SEQUENCE [LARGE SCALE GENOMIC DNA]</scope>
    <source>
        <strain evidence="1 2">F25</strain>
    </source>
</reference>
<name>A0AAX1RTK7_9STAP</name>
<organism evidence="1 2">
    <name type="scientific">Staphylococcus felis</name>
    <dbReference type="NCBI Taxonomy" id="46127"/>
    <lineage>
        <taxon>Bacteria</taxon>
        <taxon>Bacillati</taxon>
        <taxon>Bacillota</taxon>
        <taxon>Bacilli</taxon>
        <taxon>Bacillales</taxon>
        <taxon>Staphylococcaceae</taxon>
        <taxon>Staphylococcus</taxon>
    </lineage>
</organism>
<dbReference type="EMBL" id="QKYD01000170">
    <property type="protein sequence ID" value="REI19131.1"/>
    <property type="molecule type" value="Genomic_DNA"/>
</dbReference>
<evidence type="ECO:0000313" key="1">
    <source>
        <dbReference type="EMBL" id="REI19131.1"/>
    </source>
</evidence>
<dbReference type="AlphaFoldDB" id="A0AAX1RTK7"/>
<sequence length="79" mass="9135">MSDKKFEHKVTELETIIDYFSESHSNDDWFKSEQITASGTIAFRLDELADDTFDYSEEERAKILRLSAKAIRLIACSIN</sequence>
<accession>A0AAX1RTK7</accession>
<gene>
    <name evidence="1" type="ORF">DOS76_11715</name>
</gene>
<dbReference type="Proteomes" id="UP000256337">
    <property type="component" value="Unassembled WGS sequence"/>
</dbReference>